<keyword evidence="2" id="KW-1133">Transmembrane helix</keyword>
<sequence length="450" mass="51933">MYLANENLRFVNRKHLLKFSDLVWNERNDSLLPIILYFGSIPILLIIFYMMKFFKKLKSRQSTNGIEIGLDEKSERKLTSERKKSFSLLRWLRIWRLYQNHQTNVYKPSKQEQINGVGLVRKKSSSNASSTLECIDVATRIVEQNDLNGTKRAIEFTDDNDKDDHSNQKERINPIYAGYQKEQSSKVDQGDSDEEDGICQKSRTQPSKSISSESGSLTRMIITKIEMHRNQINLDLEKYSDENQSLIENTNDSGEILTENESKTSTNLIRKNSSLSRTKICEQEIDKRLNVPINYLETFDSIDDDHGNKIVGSDQISNEPIYDVPTSRSLIDLVKISDLHLPIKQQRTTTDINYYHTSSPNLLAVKKSNERKIPKLKKENSLFIDDESDADNNSETTHTKSIDHRTTSDDLHRENGNTKRDLQQKQDDDDVEDEDAESIYSTPKSRSLII</sequence>
<dbReference type="OrthoDB" id="6514152at2759"/>
<evidence type="ECO:0000313" key="4">
    <source>
        <dbReference type="EnsemblMetazoa" id="KAF7492529.1"/>
    </source>
</evidence>
<evidence type="ECO:0000313" key="3">
    <source>
        <dbReference type="EMBL" id="KAF7492529.1"/>
    </source>
</evidence>
<organism evidence="3">
    <name type="scientific">Sarcoptes scabiei</name>
    <name type="common">Itch mite</name>
    <name type="synonym">Acarus scabiei</name>
    <dbReference type="NCBI Taxonomy" id="52283"/>
    <lineage>
        <taxon>Eukaryota</taxon>
        <taxon>Metazoa</taxon>
        <taxon>Ecdysozoa</taxon>
        <taxon>Arthropoda</taxon>
        <taxon>Chelicerata</taxon>
        <taxon>Arachnida</taxon>
        <taxon>Acari</taxon>
        <taxon>Acariformes</taxon>
        <taxon>Sarcoptiformes</taxon>
        <taxon>Astigmata</taxon>
        <taxon>Psoroptidia</taxon>
        <taxon>Sarcoptoidea</taxon>
        <taxon>Sarcoptidae</taxon>
        <taxon>Sarcoptinae</taxon>
        <taxon>Sarcoptes</taxon>
    </lineage>
</organism>
<dbReference type="Proteomes" id="UP000070412">
    <property type="component" value="Unassembled WGS sequence"/>
</dbReference>
<dbReference type="AlphaFoldDB" id="A0A834R9Z4"/>
<proteinExistence type="predicted"/>
<gene>
    <name evidence="3" type="ORF">SSS_628</name>
</gene>
<feature type="compositionally biased region" description="Acidic residues" evidence="1">
    <location>
        <begin position="427"/>
        <end position="437"/>
    </location>
</feature>
<evidence type="ECO:0000256" key="2">
    <source>
        <dbReference type="SAM" id="Phobius"/>
    </source>
</evidence>
<feature type="region of interest" description="Disordered" evidence="1">
    <location>
        <begin position="155"/>
        <end position="215"/>
    </location>
</feature>
<reference evidence="3" key="2">
    <citation type="submission" date="2020-01" db="EMBL/GenBank/DDBJ databases">
        <authorList>
            <person name="Korhonen P.K.K."/>
            <person name="Guangxu M.G."/>
            <person name="Wang T.W."/>
            <person name="Stroehlein A.J.S."/>
            <person name="Young N.D."/>
            <person name="Ang C.-S.A."/>
            <person name="Fernando D.W.F."/>
            <person name="Lu H.L."/>
            <person name="Taylor S.T."/>
            <person name="Ehtesham M.E.M."/>
            <person name="Najaraj S.H.N."/>
            <person name="Harsha G.H.G."/>
            <person name="Madugundu A.M."/>
            <person name="Renuse S.R."/>
            <person name="Holt D.H."/>
            <person name="Pandey A.P."/>
            <person name="Papenfuss A.P."/>
            <person name="Gasser R.B.G."/>
            <person name="Fischer K.F."/>
        </authorList>
    </citation>
    <scope>NUCLEOTIDE SEQUENCE</scope>
    <source>
        <strain evidence="3">SSS_KF_BRIS2020</strain>
    </source>
</reference>
<keyword evidence="2" id="KW-0812">Transmembrane</keyword>
<feature type="compositionally biased region" description="Polar residues" evidence="1">
    <location>
        <begin position="439"/>
        <end position="450"/>
    </location>
</feature>
<accession>A0A834R9Z4</accession>
<keyword evidence="5" id="KW-1185">Reference proteome</keyword>
<feature type="compositionally biased region" description="Polar residues" evidence="1">
    <location>
        <begin position="201"/>
        <end position="215"/>
    </location>
</feature>
<protein>
    <submittedName>
        <fullName evidence="3 4">Uncharacterized protein</fullName>
    </submittedName>
</protein>
<name>A0A834R9Z4_SARSC</name>
<dbReference type="EMBL" id="WVUK01000056">
    <property type="protein sequence ID" value="KAF7492529.1"/>
    <property type="molecule type" value="Genomic_DNA"/>
</dbReference>
<feature type="compositionally biased region" description="Basic and acidic residues" evidence="1">
    <location>
        <begin position="162"/>
        <end position="172"/>
    </location>
</feature>
<feature type="transmembrane region" description="Helical" evidence="2">
    <location>
        <begin position="31"/>
        <end position="51"/>
    </location>
</feature>
<dbReference type="EnsemblMetazoa" id="SSS_628s_mrna">
    <property type="protein sequence ID" value="KAF7492529.1"/>
    <property type="gene ID" value="SSS_628"/>
</dbReference>
<evidence type="ECO:0000313" key="5">
    <source>
        <dbReference type="Proteomes" id="UP000070412"/>
    </source>
</evidence>
<keyword evidence="2" id="KW-0472">Membrane</keyword>
<evidence type="ECO:0000256" key="1">
    <source>
        <dbReference type="SAM" id="MobiDB-lite"/>
    </source>
</evidence>
<feature type="compositionally biased region" description="Basic and acidic residues" evidence="1">
    <location>
        <begin position="397"/>
        <end position="426"/>
    </location>
</feature>
<feature type="region of interest" description="Disordered" evidence="1">
    <location>
        <begin position="384"/>
        <end position="450"/>
    </location>
</feature>
<reference evidence="4" key="3">
    <citation type="submission" date="2022-06" db="UniProtKB">
        <authorList>
            <consortium name="EnsemblMetazoa"/>
        </authorList>
    </citation>
    <scope>IDENTIFICATION</scope>
</reference>
<reference evidence="5" key="1">
    <citation type="journal article" date="2020" name="PLoS Negl. Trop. Dis.">
        <title>High-quality nuclear genome for Sarcoptes scabiei-A critical resource for a neglected parasite.</title>
        <authorList>
            <person name="Korhonen P.K."/>
            <person name="Gasser R.B."/>
            <person name="Ma G."/>
            <person name="Wang T."/>
            <person name="Stroehlein A.J."/>
            <person name="Young N.D."/>
            <person name="Ang C.S."/>
            <person name="Fernando D.D."/>
            <person name="Lu H.C."/>
            <person name="Taylor S."/>
            <person name="Reynolds S.L."/>
            <person name="Mofiz E."/>
            <person name="Najaraj S.H."/>
            <person name="Gowda H."/>
            <person name="Madugundu A."/>
            <person name="Renuse S."/>
            <person name="Holt D."/>
            <person name="Pandey A."/>
            <person name="Papenfuss A.T."/>
            <person name="Fischer K."/>
        </authorList>
    </citation>
    <scope>NUCLEOTIDE SEQUENCE [LARGE SCALE GENOMIC DNA]</scope>
</reference>